<dbReference type="EMBL" id="MU093180">
    <property type="protein sequence ID" value="KAF7846444.1"/>
    <property type="molecule type" value="Genomic_DNA"/>
</dbReference>
<dbReference type="GO" id="GO:0030628">
    <property type="term" value="F:pre-mRNA 3'-splice site binding"/>
    <property type="evidence" value="ECO:0007669"/>
    <property type="project" value="UniProtKB-UniRule"/>
</dbReference>
<feature type="domain" description="Pre-mRNA-splicing factor SLU7" evidence="9">
    <location>
        <begin position="118"/>
        <end position="159"/>
    </location>
</feature>
<evidence type="ECO:0000256" key="2">
    <source>
        <dbReference type="ARBA" id="ARBA00007203"/>
    </source>
</evidence>
<keyword evidence="3 7" id="KW-0507">mRNA processing</keyword>
<comment type="subunit">
    <text evidence="7">Associated with the spliceosome.</text>
</comment>
<evidence type="ECO:0000256" key="5">
    <source>
        <dbReference type="ARBA" id="ARBA00023187"/>
    </source>
</evidence>
<feature type="region of interest" description="Disordered" evidence="8">
    <location>
        <begin position="1"/>
        <end position="20"/>
    </location>
</feature>
<evidence type="ECO:0000313" key="10">
    <source>
        <dbReference type="EMBL" id="KAF7846444.1"/>
    </source>
</evidence>
<comment type="similarity">
    <text evidence="2 7">Belongs to the SLU7 family.</text>
</comment>
<gene>
    <name evidence="10" type="ORF">BT93_L4361</name>
</gene>
<comment type="function">
    <text evidence="7">Involved in pre-mRNA splicing.</text>
</comment>
<proteinExistence type="inferred from homology"/>
<keyword evidence="11" id="KW-1185">Reference proteome</keyword>
<accession>A0A8T0CH22</accession>
<evidence type="ECO:0000256" key="1">
    <source>
        <dbReference type="ARBA" id="ARBA00004123"/>
    </source>
</evidence>
<name>A0A8T0CH22_CORYI</name>
<feature type="domain" description="Pre-mRNA-splicing factor SLU7" evidence="9">
    <location>
        <begin position="160"/>
        <end position="365"/>
    </location>
</feature>
<keyword evidence="6 7" id="KW-0539">Nucleus</keyword>
<dbReference type="PANTHER" id="PTHR12942:SF2">
    <property type="entry name" value="PRE-MRNA-SPLICING FACTOR SLU7"/>
    <property type="match status" value="1"/>
</dbReference>
<keyword evidence="4 7" id="KW-0747">Spliceosome</keyword>
<reference evidence="10" key="1">
    <citation type="submission" date="2020-05" db="EMBL/GenBank/DDBJ databases">
        <title>WGS assembly of Corymbia citriodora subspecies variegata.</title>
        <authorList>
            <person name="Barry K."/>
            <person name="Hundley H."/>
            <person name="Shu S."/>
            <person name="Jenkins J."/>
            <person name="Grimwood J."/>
            <person name="Baten A."/>
        </authorList>
    </citation>
    <scope>NUCLEOTIDE SEQUENCE</scope>
    <source>
        <strain evidence="10">CV2-018</strain>
    </source>
</reference>
<evidence type="ECO:0000256" key="8">
    <source>
        <dbReference type="SAM" id="MobiDB-lite"/>
    </source>
</evidence>
<organism evidence="10 11">
    <name type="scientific">Corymbia citriodora subsp. variegata</name>
    <dbReference type="NCBI Taxonomy" id="360336"/>
    <lineage>
        <taxon>Eukaryota</taxon>
        <taxon>Viridiplantae</taxon>
        <taxon>Streptophyta</taxon>
        <taxon>Embryophyta</taxon>
        <taxon>Tracheophyta</taxon>
        <taxon>Spermatophyta</taxon>
        <taxon>Magnoliopsida</taxon>
        <taxon>eudicotyledons</taxon>
        <taxon>Gunneridae</taxon>
        <taxon>Pentapetalae</taxon>
        <taxon>rosids</taxon>
        <taxon>malvids</taxon>
        <taxon>Myrtales</taxon>
        <taxon>Myrtaceae</taxon>
        <taxon>Myrtoideae</taxon>
        <taxon>Eucalypteae</taxon>
        <taxon>Corymbia</taxon>
    </lineage>
</organism>
<evidence type="ECO:0000313" key="11">
    <source>
        <dbReference type="Proteomes" id="UP000806378"/>
    </source>
</evidence>
<dbReference type="GO" id="GO:0000398">
    <property type="term" value="P:mRNA splicing, via spliceosome"/>
    <property type="evidence" value="ECO:0007669"/>
    <property type="project" value="UniProtKB-UniRule"/>
</dbReference>
<evidence type="ECO:0000256" key="4">
    <source>
        <dbReference type="ARBA" id="ARBA00022728"/>
    </source>
</evidence>
<dbReference type="InterPro" id="IPR039974">
    <property type="entry name" value="Splicing_factor_SLU7"/>
</dbReference>
<keyword evidence="5 7" id="KW-0508">mRNA splicing</keyword>
<dbReference type="PANTHER" id="PTHR12942">
    <property type="entry name" value="STEP II SPLICING FACTOR SLU7"/>
    <property type="match status" value="1"/>
</dbReference>
<comment type="caution">
    <text evidence="10">The sequence shown here is derived from an EMBL/GenBank/DDBJ whole genome shotgun (WGS) entry which is preliminary data.</text>
</comment>
<dbReference type="GO" id="GO:0005681">
    <property type="term" value="C:spliceosomal complex"/>
    <property type="evidence" value="ECO:0007669"/>
    <property type="project" value="UniProtKB-UniRule"/>
</dbReference>
<comment type="subcellular location">
    <subcellularLocation>
        <location evidence="1 7">Nucleus</location>
    </subcellularLocation>
</comment>
<dbReference type="AlphaFoldDB" id="A0A8T0CH22"/>
<sequence>MTNKPPNTKPTDKTSSRNEYIPSFIASTPFYAADLLDQSDYLQHQRNNAAPKDTLATSKWYSRSKSGPAATKYRKGACENCGAISHKTKECLSRPRKTGAKYTGVDIQADETVERIEMGYDAKRDRWNGYDAKEYDAVVDEYRDLENLRNGGAEENFDESGEMGREQLKGTRQLRLREDTAGYLRNLDLDSAKYDPKTRTMDDTARLNDSMDQDVAQDGFVQASHQLDPASDAAAFEKAQKFAWEKQQAALPPDAKDKEVLAVDASVHLQANPTASLVAHKKFLAEQKEKQDEQKRYLLEKYGTTDTTTTKPIAAGTANERYVEYDPETGRVIDQNTGKPVLRQIAKSKYPEDVFPGNHTSVFGSYWKDFQWGYACCHSFVKNSYCTGEEGKKAFEEEQAQKRGLNLAVDESLKRKADESLEEISTQKRMKDEDG</sequence>
<evidence type="ECO:0000256" key="3">
    <source>
        <dbReference type="ARBA" id="ARBA00022664"/>
    </source>
</evidence>
<dbReference type="Gramene" id="rna-gnl|WGS:JABURB|Cocit.L4361.1">
    <property type="protein sequence ID" value="cds-KAF7846444.1"/>
    <property type="gene ID" value="gene-BT93_L4361"/>
</dbReference>
<dbReference type="OrthoDB" id="249612at2759"/>
<evidence type="ECO:0000256" key="7">
    <source>
        <dbReference type="RuleBase" id="RU367071"/>
    </source>
</evidence>
<evidence type="ECO:0000259" key="9">
    <source>
        <dbReference type="Pfam" id="PF11708"/>
    </source>
</evidence>
<dbReference type="InterPro" id="IPR021715">
    <property type="entry name" value="Slu7_dom"/>
</dbReference>
<dbReference type="Proteomes" id="UP000806378">
    <property type="component" value="Unassembled WGS sequence"/>
</dbReference>
<evidence type="ECO:0000256" key="6">
    <source>
        <dbReference type="ARBA" id="ARBA00023242"/>
    </source>
</evidence>
<dbReference type="Pfam" id="PF11708">
    <property type="entry name" value="Slu7"/>
    <property type="match status" value="2"/>
</dbReference>
<protein>
    <recommendedName>
        <fullName evidence="7">Pre-mRNA-splicing factor SLU7</fullName>
    </recommendedName>
</protein>